<sequence>MARLIKSRYRNIKSGWKCVFAVLGAAARHSNEQLVISCYDTMITTLDLYFPMIEQISTRPLSRLTEEEAMNAMTDVKMAESNDTQSNNEKQFNELQSQNPNDHAIQHNRHGHRHYQNDISGVVSEESVRRLKLLRTDALSDCVDTLIAFVQNQFTDLSISAIDYLSKTAQYLFDSDHYLPVNSLTGSTLQESEMQWASFGSNGGAHSLVFVSNSLAGGIPDMSRPLIKAWFLCLLGLSKAVNDRRLEVLIFFYPFVHFLNNKKKKKNSNCKLTKVRTHALTVMFRLLRAQGSCFDELMWTRSFQRLIFPVFAELRQSMGPMANANCDLDMKLQPLTKTLSETGHHNHDGANNANDTWSSLANLKSTRLVNRLSDESIKISNKVVTTPTGRARRGSDGCEPKNRRNRSQSNSNEAEDTLITKVSIQTTIYEEYTWLETTCHPALSAMVELFNQFFTVENVLLHEILLLLTNFISMKQSTEASQIGLQCLTRLIEANSARFTTNHWSIIITDIIQALHHALPRALISNTLKKHQSQIKSSSGHEQKVEQRNGTDATKESLRVTNPKEFVVLSESLLNLLQLLRQVKKEFN</sequence>
<feature type="region of interest" description="Disordered" evidence="1">
    <location>
        <begin position="534"/>
        <end position="556"/>
    </location>
</feature>
<dbReference type="Proteomes" id="UP000023152">
    <property type="component" value="Unassembled WGS sequence"/>
</dbReference>
<feature type="non-terminal residue" evidence="3">
    <location>
        <position position="588"/>
    </location>
</feature>
<protein>
    <recommendedName>
        <fullName evidence="2">Mon2/Sec7/BIG1-like HDS domain-containing protein</fullName>
    </recommendedName>
</protein>
<gene>
    <name evidence="3" type="ORF">RFI_26057</name>
</gene>
<dbReference type="EMBL" id="ASPP01022572">
    <property type="protein sequence ID" value="ETO11323.1"/>
    <property type="molecule type" value="Genomic_DNA"/>
</dbReference>
<evidence type="ECO:0000256" key="1">
    <source>
        <dbReference type="SAM" id="MobiDB-lite"/>
    </source>
</evidence>
<keyword evidence="4" id="KW-1185">Reference proteome</keyword>
<dbReference type="Pfam" id="PF09324">
    <property type="entry name" value="Sec7-like_HDS"/>
    <property type="match status" value="1"/>
</dbReference>
<organism evidence="3 4">
    <name type="scientific">Reticulomyxa filosa</name>
    <dbReference type="NCBI Taxonomy" id="46433"/>
    <lineage>
        <taxon>Eukaryota</taxon>
        <taxon>Sar</taxon>
        <taxon>Rhizaria</taxon>
        <taxon>Retaria</taxon>
        <taxon>Foraminifera</taxon>
        <taxon>Monothalamids</taxon>
        <taxon>Reticulomyxidae</taxon>
        <taxon>Reticulomyxa</taxon>
    </lineage>
</organism>
<comment type="caution">
    <text evidence="3">The sequence shown here is derived from an EMBL/GenBank/DDBJ whole genome shotgun (WGS) entry which is preliminary data.</text>
</comment>
<dbReference type="AlphaFoldDB" id="X6MBD8"/>
<feature type="compositionally biased region" description="Basic and acidic residues" evidence="1">
    <location>
        <begin position="393"/>
        <end position="402"/>
    </location>
</feature>
<feature type="compositionally biased region" description="Basic and acidic residues" evidence="1">
    <location>
        <begin position="539"/>
        <end position="556"/>
    </location>
</feature>
<proteinExistence type="predicted"/>
<evidence type="ECO:0000313" key="4">
    <source>
        <dbReference type="Proteomes" id="UP000023152"/>
    </source>
</evidence>
<reference evidence="3 4" key="1">
    <citation type="journal article" date="2013" name="Curr. Biol.">
        <title>The Genome of the Foraminiferan Reticulomyxa filosa.</title>
        <authorList>
            <person name="Glockner G."/>
            <person name="Hulsmann N."/>
            <person name="Schleicher M."/>
            <person name="Noegel A.A."/>
            <person name="Eichinger L."/>
            <person name="Gallinger C."/>
            <person name="Pawlowski J."/>
            <person name="Sierra R."/>
            <person name="Euteneuer U."/>
            <person name="Pillet L."/>
            <person name="Moustafa A."/>
            <person name="Platzer M."/>
            <person name="Groth M."/>
            <person name="Szafranski K."/>
            <person name="Schliwa M."/>
        </authorList>
    </citation>
    <scope>NUCLEOTIDE SEQUENCE [LARGE SCALE GENOMIC DNA]</scope>
</reference>
<dbReference type="InterPro" id="IPR015403">
    <property type="entry name" value="Mon2/Sec7/BIG1-like_HDS"/>
</dbReference>
<accession>X6MBD8</accession>
<feature type="domain" description="Mon2/Sec7/BIG1-like HDS" evidence="2">
    <location>
        <begin position="3"/>
        <end position="41"/>
    </location>
</feature>
<evidence type="ECO:0000313" key="3">
    <source>
        <dbReference type="EMBL" id="ETO11323.1"/>
    </source>
</evidence>
<evidence type="ECO:0000259" key="2">
    <source>
        <dbReference type="Pfam" id="PF09324"/>
    </source>
</evidence>
<feature type="region of interest" description="Disordered" evidence="1">
    <location>
        <begin position="383"/>
        <end position="416"/>
    </location>
</feature>
<name>X6MBD8_RETFI</name>